<sequence length="315" mass="34983">MNARNLIERSLDNWPAKIICLTLSLLLFLFYRMSTLEERFFSAPLKIEGDALMLPASAYPRMIKVHLRGESTSIFPILESDIETYIDLSGIQREGEYRVPVRARLSGTAMNVVPLEITLDPAEIVMKVEHRLSRKVAVTPAFRGYPEAGFEFSGYSLNPTLLEIDGPRSAVESITDLVTDSIDLSGVNRSFEGSVTVGSGSPLVRLSGGGKISYRVTINETTLLRTFEDVPLFFENLDSDFEIEADQLVGSIQLKGTQNELSEWTLPENALTVLCGNVVSPGVYSLPVHALVPQRFEVLRSTPSEIQLTVRKKQE</sequence>
<dbReference type="Gene3D" id="2.170.120.40">
    <property type="entry name" value="YbbR-like domain"/>
    <property type="match status" value="1"/>
</dbReference>
<organism evidence="2 3">
    <name type="scientific">Teretinema zuelzerae</name>
    <dbReference type="NCBI Taxonomy" id="156"/>
    <lineage>
        <taxon>Bacteria</taxon>
        <taxon>Pseudomonadati</taxon>
        <taxon>Spirochaetota</taxon>
        <taxon>Spirochaetia</taxon>
        <taxon>Spirochaetales</taxon>
        <taxon>Treponemataceae</taxon>
        <taxon>Teretinema</taxon>
    </lineage>
</organism>
<dbReference type="Proteomes" id="UP001198163">
    <property type="component" value="Unassembled WGS sequence"/>
</dbReference>
<dbReference type="PANTHER" id="PTHR37804">
    <property type="entry name" value="CDAA REGULATORY PROTEIN CDAR"/>
    <property type="match status" value="1"/>
</dbReference>
<keyword evidence="1" id="KW-0472">Membrane</keyword>
<protein>
    <recommendedName>
        <fullName evidence="4">YbbR-like protein</fullName>
    </recommendedName>
</protein>
<evidence type="ECO:0008006" key="4">
    <source>
        <dbReference type="Google" id="ProtNLM"/>
    </source>
</evidence>
<dbReference type="AlphaFoldDB" id="A0AAE3EIJ7"/>
<comment type="caution">
    <text evidence="2">The sequence shown here is derived from an EMBL/GenBank/DDBJ whole genome shotgun (WGS) entry which is preliminary data.</text>
</comment>
<evidence type="ECO:0000256" key="1">
    <source>
        <dbReference type="SAM" id="Phobius"/>
    </source>
</evidence>
<feature type="transmembrane region" description="Helical" evidence="1">
    <location>
        <begin position="14"/>
        <end position="31"/>
    </location>
</feature>
<dbReference type="InterPro" id="IPR053154">
    <property type="entry name" value="c-di-AMP_regulator"/>
</dbReference>
<dbReference type="EMBL" id="JAINWA010000003">
    <property type="protein sequence ID" value="MCD1654900.1"/>
    <property type="molecule type" value="Genomic_DNA"/>
</dbReference>
<dbReference type="RefSeq" id="WP_230755551.1">
    <property type="nucleotide sequence ID" value="NZ_JAINWA010000003.1"/>
</dbReference>
<dbReference type="Pfam" id="PF07949">
    <property type="entry name" value="YbbR"/>
    <property type="match status" value="1"/>
</dbReference>
<dbReference type="PANTHER" id="PTHR37804:SF1">
    <property type="entry name" value="CDAA REGULATORY PROTEIN CDAR"/>
    <property type="match status" value="1"/>
</dbReference>
<keyword evidence="1" id="KW-0812">Transmembrane</keyword>
<name>A0AAE3EIJ7_9SPIR</name>
<accession>A0AAE3EIJ7</accession>
<proteinExistence type="predicted"/>
<gene>
    <name evidence="2" type="ORF">K7J14_09335</name>
</gene>
<keyword evidence="1" id="KW-1133">Transmembrane helix</keyword>
<dbReference type="Gene3D" id="2.170.120.30">
    <property type="match status" value="2"/>
</dbReference>
<evidence type="ECO:0000313" key="3">
    <source>
        <dbReference type="Proteomes" id="UP001198163"/>
    </source>
</evidence>
<keyword evidence="3" id="KW-1185">Reference proteome</keyword>
<reference evidence="2" key="1">
    <citation type="submission" date="2021-08" db="EMBL/GenBank/DDBJ databases">
        <title>Comparative analyses of Brucepasteria parasyntrophica and Teretinema zuelzerae.</title>
        <authorList>
            <person name="Song Y."/>
            <person name="Brune A."/>
        </authorList>
    </citation>
    <scope>NUCLEOTIDE SEQUENCE</scope>
    <source>
        <strain evidence="2">DSM 1903</strain>
    </source>
</reference>
<evidence type="ECO:0000313" key="2">
    <source>
        <dbReference type="EMBL" id="MCD1654900.1"/>
    </source>
</evidence>
<dbReference type="InterPro" id="IPR012505">
    <property type="entry name" value="YbbR"/>
</dbReference>